<reference evidence="3" key="1">
    <citation type="journal article" date="2024" name="Algal Res.">
        <title>Biochemical, toxicological and genomic investigation of a high-biomass producing Limnothrix strain isolated from Italian shallow drinking water reservoir.</title>
        <authorList>
            <person name="Simonazzi M."/>
            <person name="Shishido T.K."/>
            <person name="Delbaje E."/>
            <person name="Wahlsten M."/>
            <person name="Fewer D.P."/>
            <person name="Sivonen K."/>
            <person name="Pezzolesi L."/>
            <person name="Pistocchi R."/>
        </authorList>
    </citation>
    <scope>NUCLEOTIDE SEQUENCE [LARGE SCALE GENOMIC DNA]</scope>
    <source>
        <strain evidence="3">LRLZ20PSL1</strain>
    </source>
</reference>
<dbReference type="InterPro" id="IPR025187">
    <property type="entry name" value="DUF4112"/>
</dbReference>
<proteinExistence type="predicted"/>
<evidence type="ECO:0000256" key="1">
    <source>
        <dbReference type="SAM" id="Phobius"/>
    </source>
</evidence>
<dbReference type="PANTHER" id="PTHR35519">
    <property type="entry name" value="MEMBRANE PROTEINS"/>
    <property type="match status" value="1"/>
</dbReference>
<name>A0ABW7C522_9CYAN</name>
<accession>A0ABW7C522</accession>
<dbReference type="PANTHER" id="PTHR35519:SF2">
    <property type="entry name" value="PH DOMAIN PROTEIN"/>
    <property type="match status" value="1"/>
</dbReference>
<feature type="transmembrane region" description="Helical" evidence="1">
    <location>
        <begin position="145"/>
        <end position="168"/>
    </location>
</feature>
<dbReference type="Proteomes" id="UP001604335">
    <property type="component" value="Unassembled WGS sequence"/>
</dbReference>
<gene>
    <name evidence="2" type="ORF">VPK24_01175</name>
</gene>
<keyword evidence="1" id="KW-1133">Transmembrane helix</keyword>
<keyword evidence="1" id="KW-0472">Membrane</keyword>
<evidence type="ECO:0000313" key="2">
    <source>
        <dbReference type="EMBL" id="MFG3816232.1"/>
    </source>
</evidence>
<keyword evidence="3" id="KW-1185">Reference proteome</keyword>
<evidence type="ECO:0000313" key="3">
    <source>
        <dbReference type="Proteomes" id="UP001604335"/>
    </source>
</evidence>
<dbReference type="EMBL" id="JAZAQF010000006">
    <property type="protein sequence ID" value="MFG3816232.1"/>
    <property type="molecule type" value="Genomic_DNA"/>
</dbReference>
<feature type="transmembrane region" description="Helical" evidence="1">
    <location>
        <begin position="57"/>
        <end position="78"/>
    </location>
</feature>
<organism evidence="2 3">
    <name type="scientific">Limnothrix redekei LRLZ20PSL1</name>
    <dbReference type="NCBI Taxonomy" id="3112953"/>
    <lineage>
        <taxon>Bacteria</taxon>
        <taxon>Bacillati</taxon>
        <taxon>Cyanobacteriota</taxon>
        <taxon>Cyanophyceae</taxon>
        <taxon>Pseudanabaenales</taxon>
        <taxon>Pseudanabaenaceae</taxon>
        <taxon>Limnothrix</taxon>
    </lineage>
</organism>
<dbReference type="RefSeq" id="WP_393009983.1">
    <property type="nucleotide sequence ID" value="NZ_JAZAQF010000006.1"/>
</dbReference>
<keyword evidence="1" id="KW-0812">Transmembrane</keyword>
<comment type="caution">
    <text evidence="2">The sequence shown here is derived from an EMBL/GenBank/DDBJ whole genome shotgun (WGS) entry which is preliminary data.</text>
</comment>
<sequence>MNRRSSAASTPIATSGVTPQFSSQDWQRLKRVRAIATLLDNAIELPIVRYRVGLDPVIGLLPIGGDLVSFLLSVYLVWESARLGTPPALLTRMTVNIALETLAGVVPALGDLVDVAWKANAQNLQLLEAHLHAPDRGPGRVSKRFVLLLIGGLLLLTIATASLSLWLLQLAWQTLVGG</sequence>
<protein>
    <submittedName>
        <fullName evidence="2">DUF4112 domain-containing protein</fullName>
    </submittedName>
</protein>
<dbReference type="Pfam" id="PF13430">
    <property type="entry name" value="DUF4112"/>
    <property type="match status" value="1"/>
</dbReference>